<dbReference type="AlphaFoldDB" id="A0A1F5TRK6"/>
<keyword evidence="9 13" id="KW-0460">Magnesium</keyword>
<dbReference type="PROSITE" id="PS50862">
    <property type="entry name" value="AA_TRNA_LIGASE_II"/>
    <property type="match status" value="1"/>
</dbReference>
<comment type="caution">
    <text evidence="15">The sequence shown here is derived from an EMBL/GenBank/DDBJ whole genome shotgun (WGS) entry which is preliminary data.</text>
</comment>
<comment type="catalytic activity">
    <reaction evidence="12 13">
        <text>tRNA(Phe) + L-phenylalanine + ATP = L-phenylalanyl-tRNA(Phe) + AMP + diphosphate + H(+)</text>
        <dbReference type="Rhea" id="RHEA:19413"/>
        <dbReference type="Rhea" id="RHEA-COMP:9668"/>
        <dbReference type="Rhea" id="RHEA-COMP:9699"/>
        <dbReference type="ChEBI" id="CHEBI:15378"/>
        <dbReference type="ChEBI" id="CHEBI:30616"/>
        <dbReference type="ChEBI" id="CHEBI:33019"/>
        <dbReference type="ChEBI" id="CHEBI:58095"/>
        <dbReference type="ChEBI" id="CHEBI:78442"/>
        <dbReference type="ChEBI" id="CHEBI:78531"/>
        <dbReference type="ChEBI" id="CHEBI:456215"/>
        <dbReference type="EC" id="6.1.1.20"/>
    </reaction>
</comment>
<dbReference type="InterPro" id="IPR010978">
    <property type="entry name" value="tRNA-bd_arm"/>
</dbReference>
<dbReference type="PANTHER" id="PTHR11538">
    <property type="entry name" value="PHENYLALANYL-TRNA SYNTHETASE"/>
    <property type="match status" value="1"/>
</dbReference>
<sequence>MQNKIIKLKEEFLDKLENIGSEDDLKSLEVEYLGRKGKLTQILRGLSGLSLEDKKKIGKLSNDVKRELEDKNKEAMEKIMQNSLNDFVDVTLPGKKITKGHIHPITRIQNELEDLFIAMGFMVLDGPELESDFYCFEALNILKNHPARDMQDTFYIDPASIKNSKGSFDKNGEYDMVMRTHTSPVQVRAMQKYGAPLRAIVPGRCFRNEATDVRHEHTLYQIEGLMIDRDINFSHLKAMLEIVGKKLYGEDTRLRMRPKFYPFVEPGSNGEYTCFICRGRGCKLCKYSGWLEILGCGMIHPNVLRNGGIDPEKYSGFAFGFGLSRLAQLKYGIDDTRLFMSGDMRFLEQF</sequence>
<dbReference type="SUPFAM" id="SSF55681">
    <property type="entry name" value="Class II aaRS and biotin synthetases"/>
    <property type="match status" value="1"/>
</dbReference>
<dbReference type="GO" id="GO:0000287">
    <property type="term" value="F:magnesium ion binding"/>
    <property type="evidence" value="ECO:0007669"/>
    <property type="project" value="UniProtKB-UniRule"/>
</dbReference>
<evidence type="ECO:0000256" key="3">
    <source>
        <dbReference type="ARBA" id="ARBA00011209"/>
    </source>
</evidence>
<gene>
    <name evidence="13" type="primary">pheS</name>
    <name evidence="15" type="ORF">A2531_02615</name>
</gene>
<keyword evidence="10 13" id="KW-0648">Protein biosynthesis</keyword>
<dbReference type="PANTHER" id="PTHR11538:SF41">
    <property type="entry name" value="PHENYLALANINE--TRNA LIGASE, MITOCHONDRIAL"/>
    <property type="match status" value="1"/>
</dbReference>
<keyword evidence="8 13" id="KW-0067">ATP-binding</keyword>
<evidence type="ECO:0000256" key="6">
    <source>
        <dbReference type="ARBA" id="ARBA00022723"/>
    </source>
</evidence>
<evidence type="ECO:0000313" key="16">
    <source>
        <dbReference type="Proteomes" id="UP000177579"/>
    </source>
</evidence>
<reference evidence="15 16" key="1">
    <citation type="journal article" date="2016" name="Nat. Commun.">
        <title>Thousands of microbial genomes shed light on interconnected biogeochemical processes in an aquifer system.</title>
        <authorList>
            <person name="Anantharaman K."/>
            <person name="Brown C.T."/>
            <person name="Hug L.A."/>
            <person name="Sharon I."/>
            <person name="Castelle C.J."/>
            <person name="Probst A.J."/>
            <person name="Thomas B.C."/>
            <person name="Singh A."/>
            <person name="Wilkins M.J."/>
            <person name="Karaoz U."/>
            <person name="Brodie E.L."/>
            <person name="Williams K.H."/>
            <person name="Hubbard S.S."/>
            <person name="Banfield J.F."/>
        </authorList>
    </citation>
    <scope>NUCLEOTIDE SEQUENCE [LARGE SCALE GENOMIC DNA]</scope>
</reference>
<dbReference type="Proteomes" id="UP000177579">
    <property type="component" value="Unassembled WGS sequence"/>
</dbReference>
<name>A0A1F5TRK6_9BACT</name>
<keyword evidence="4 13" id="KW-0963">Cytoplasm</keyword>
<dbReference type="InterPro" id="IPR022911">
    <property type="entry name" value="Phe_tRNA_ligase_alpha1_bac"/>
</dbReference>
<keyword evidence="6 13" id="KW-0479">Metal-binding</keyword>
<comment type="similarity">
    <text evidence="2 13">Belongs to the class-II aminoacyl-tRNA synthetase family. Phe-tRNA synthetase alpha subunit type 1 subfamily.</text>
</comment>
<dbReference type="EMBL" id="MFGO01000008">
    <property type="protein sequence ID" value="OGF41560.1"/>
    <property type="molecule type" value="Genomic_DNA"/>
</dbReference>
<keyword evidence="7 13" id="KW-0547">Nucleotide-binding</keyword>
<feature type="binding site" evidence="13">
    <location>
        <position position="265"/>
    </location>
    <ligand>
        <name>Mg(2+)</name>
        <dbReference type="ChEBI" id="CHEBI:18420"/>
        <note>shared with beta subunit</note>
    </ligand>
</feature>
<dbReference type="EC" id="6.1.1.20" evidence="13"/>
<dbReference type="Gene3D" id="3.30.930.10">
    <property type="entry name" value="Bira Bifunctional Protein, Domain 2"/>
    <property type="match status" value="1"/>
</dbReference>
<evidence type="ECO:0000256" key="7">
    <source>
        <dbReference type="ARBA" id="ARBA00022741"/>
    </source>
</evidence>
<dbReference type="InterPro" id="IPR004529">
    <property type="entry name" value="Phe-tRNA-synth_IIc_asu"/>
</dbReference>
<dbReference type="InterPro" id="IPR006195">
    <property type="entry name" value="aa-tRNA-synth_II"/>
</dbReference>
<dbReference type="SUPFAM" id="SSF46589">
    <property type="entry name" value="tRNA-binding arm"/>
    <property type="match status" value="1"/>
</dbReference>
<evidence type="ECO:0000256" key="10">
    <source>
        <dbReference type="ARBA" id="ARBA00022917"/>
    </source>
</evidence>
<evidence type="ECO:0000256" key="9">
    <source>
        <dbReference type="ARBA" id="ARBA00022842"/>
    </source>
</evidence>
<dbReference type="GO" id="GO:0005524">
    <property type="term" value="F:ATP binding"/>
    <property type="evidence" value="ECO:0007669"/>
    <property type="project" value="UniProtKB-UniRule"/>
</dbReference>
<evidence type="ECO:0000256" key="2">
    <source>
        <dbReference type="ARBA" id="ARBA00010207"/>
    </source>
</evidence>
<comment type="subcellular location">
    <subcellularLocation>
        <location evidence="1 13">Cytoplasm</location>
    </subcellularLocation>
</comment>
<evidence type="ECO:0000256" key="11">
    <source>
        <dbReference type="ARBA" id="ARBA00023146"/>
    </source>
</evidence>
<feature type="domain" description="Aminoacyl-transfer RNA synthetases class-II family profile" evidence="14">
    <location>
        <begin position="106"/>
        <end position="329"/>
    </location>
</feature>
<evidence type="ECO:0000256" key="5">
    <source>
        <dbReference type="ARBA" id="ARBA00022598"/>
    </source>
</evidence>
<evidence type="ECO:0000256" key="4">
    <source>
        <dbReference type="ARBA" id="ARBA00022490"/>
    </source>
</evidence>
<evidence type="ECO:0000313" key="15">
    <source>
        <dbReference type="EMBL" id="OGF41560.1"/>
    </source>
</evidence>
<dbReference type="FunFam" id="3.30.930.10:FF:000089">
    <property type="entry name" value="Phenylalanine--tRNA ligase alpha subunit"/>
    <property type="match status" value="1"/>
</dbReference>
<evidence type="ECO:0000256" key="13">
    <source>
        <dbReference type="HAMAP-Rule" id="MF_00281"/>
    </source>
</evidence>
<evidence type="ECO:0000259" key="14">
    <source>
        <dbReference type="PROSITE" id="PS50862"/>
    </source>
</evidence>
<organism evidence="15 16">
    <name type="scientific">Candidatus Falkowbacteria bacterium RIFOXYD2_FULL_34_120</name>
    <dbReference type="NCBI Taxonomy" id="1798007"/>
    <lineage>
        <taxon>Bacteria</taxon>
        <taxon>Candidatus Falkowiibacteriota</taxon>
    </lineage>
</organism>
<dbReference type="Pfam" id="PF01409">
    <property type="entry name" value="tRNA-synt_2d"/>
    <property type="match status" value="1"/>
</dbReference>
<comment type="cofactor">
    <cofactor evidence="13">
        <name>Mg(2+)</name>
        <dbReference type="ChEBI" id="CHEBI:18420"/>
    </cofactor>
    <text evidence="13">Binds 2 magnesium ions per tetramer.</text>
</comment>
<accession>A0A1F5TRK6</accession>
<dbReference type="InterPro" id="IPR004188">
    <property type="entry name" value="Phe-tRNA_ligase_II_N"/>
</dbReference>
<dbReference type="HAMAP" id="MF_00281">
    <property type="entry name" value="Phe_tRNA_synth_alpha1"/>
    <property type="match status" value="1"/>
</dbReference>
<comment type="subunit">
    <text evidence="3 13">Tetramer of two alpha and two beta subunits.</text>
</comment>
<dbReference type="InterPro" id="IPR002319">
    <property type="entry name" value="Phenylalanyl-tRNA_Synthase"/>
</dbReference>
<evidence type="ECO:0000256" key="1">
    <source>
        <dbReference type="ARBA" id="ARBA00004496"/>
    </source>
</evidence>
<evidence type="ECO:0000256" key="8">
    <source>
        <dbReference type="ARBA" id="ARBA00022840"/>
    </source>
</evidence>
<evidence type="ECO:0000256" key="12">
    <source>
        <dbReference type="ARBA" id="ARBA00049255"/>
    </source>
</evidence>
<protein>
    <recommendedName>
        <fullName evidence="13">Phenylalanine--tRNA ligase alpha subunit</fullName>
        <ecNumber evidence="13">6.1.1.20</ecNumber>
    </recommendedName>
    <alternativeName>
        <fullName evidence="13">Phenylalanyl-tRNA synthetase alpha subunit</fullName>
        <shortName evidence="13">PheRS</shortName>
    </alternativeName>
</protein>
<dbReference type="NCBIfam" id="TIGR00468">
    <property type="entry name" value="pheS"/>
    <property type="match status" value="1"/>
</dbReference>
<keyword evidence="5 13" id="KW-0436">Ligase</keyword>
<dbReference type="InterPro" id="IPR045864">
    <property type="entry name" value="aa-tRNA-synth_II/BPL/LPL"/>
</dbReference>
<dbReference type="CDD" id="cd00496">
    <property type="entry name" value="PheRS_alpha_core"/>
    <property type="match status" value="1"/>
</dbReference>
<dbReference type="Pfam" id="PF02912">
    <property type="entry name" value="Phe_tRNA-synt_N"/>
    <property type="match status" value="1"/>
</dbReference>
<dbReference type="GO" id="GO:0005737">
    <property type="term" value="C:cytoplasm"/>
    <property type="evidence" value="ECO:0007669"/>
    <property type="project" value="UniProtKB-SubCell"/>
</dbReference>
<keyword evidence="11 13" id="KW-0030">Aminoacyl-tRNA synthetase</keyword>
<dbReference type="GO" id="GO:0000049">
    <property type="term" value="F:tRNA binding"/>
    <property type="evidence" value="ECO:0007669"/>
    <property type="project" value="InterPro"/>
</dbReference>
<proteinExistence type="inferred from homology"/>
<dbReference type="GO" id="GO:0004826">
    <property type="term" value="F:phenylalanine-tRNA ligase activity"/>
    <property type="evidence" value="ECO:0007669"/>
    <property type="project" value="UniProtKB-UniRule"/>
</dbReference>
<dbReference type="GO" id="GO:0006432">
    <property type="term" value="P:phenylalanyl-tRNA aminoacylation"/>
    <property type="evidence" value="ECO:0007669"/>
    <property type="project" value="UniProtKB-UniRule"/>
</dbReference>